<organism evidence="6 7">
    <name type="scientific">[Clostridium] citroniae WAL-19142</name>
    <dbReference type="NCBI Taxonomy" id="742734"/>
    <lineage>
        <taxon>Bacteria</taxon>
        <taxon>Bacillati</taxon>
        <taxon>Bacillota</taxon>
        <taxon>Clostridia</taxon>
        <taxon>Lachnospirales</taxon>
        <taxon>Lachnospiraceae</taxon>
        <taxon>Enterocloster</taxon>
    </lineage>
</organism>
<dbReference type="Gene3D" id="3.40.50.720">
    <property type="entry name" value="NAD(P)-binding Rossmann-like Domain"/>
    <property type="match status" value="1"/>
</dbReference>
<dbReference type="PANTHER" id="PTHR43401">
    <property type="entry name" value="L-THREONINE 3-DEHYDROGENASE"/>
    <property type="match status" value="1"/>
</dbReference>
<dbReference type="EMBL" id="ADLK01000019">
    <property type="protein sequence ID" value="KMW20277.1"/>
    <property type="molecule type" value="Genomic_DNA"/>
</dbReference>
<dbReference type="SUPFAM" id="SSF51735">
    <property type="entry name" value="NAD(P)-binding Rossmann-fold domains"/>
    <property type="match status" value="1"/>
</dbReference>
<protein>
    <recommendedName>
        <fullName evidence="5">Enoyl reductase (ER) domain-containing protein</fullName>
    </recommendedName>
</protein>
<dbReference type="PANTHER" id="PTHR43401:SF2">
    <property type="entry name" value="L-THREONINE 3-DEHYDROGENASE"/>
    <property type="match status" value="1"/>
</dbReference>
<evidence type="ECO:0000313" key="6">
    <source>
        <dbReference type="EMBL" id="KMW20277.1"/>
    </source>
</evidence>
<dbReference type="RefSeq" id="WP_007860819.1">
    <property type="nucleotide sequence ID" value="NZ_KQ235877.1"/>
</dbReference>
<dbReference type="GeneID" id="93161765"/>
<dbReference type="AlphaFoldDB" id="A0A0J9C543"/>
<dbReference type="InterPro" id="IPR020843">
    <property type="entry name" value="ER"/>
</dbReference>
<dbReference type="GO" id="GO:0008270">
    <property type="term" value="F:zinc ion binding"/>
    <property type="evidence" value="ECO:0007669"/>
    <property type="project" value="InterPro"/>
</dbReference>
<evidence type="ECO:0000259" key="5">
    <source>
        <dbReference type="SMART" id="SM00829"/>
    </source>
</evidence>
<gene>
    <name evidence="6" type="ORF">HMPREF9470_02292</name>
</gene>
<dbReference type="OrthoDB" id="9787435at2"/>
<keyword evidence="3" id="KW-0560">Oxidoreductase</keyword>
<dbReference type="PROSITE" id="PS00059">
    <property type="entry name" value="ADH_ZINC"/>
    <property type="match status" value="1"/>
</dbReference>
<feature type="domain" description="Enoyl reductase (ER)" evidence="5">
    <location>
        <begin position="16"/>
        <end position="348"/>
    </location>
</feature>
<dbReference type="InterPro" id="IPR013149">
    <property type="entry name" value="ADH-like_C"/>
</dbReference>
<dbReference type="InterPro" id="IPR002328">
    <property type="entry name" value="ADH_Zn_CS"/>
</dbReference>
<keyword evidence="1 4" id="KW-0479">Metal-binding</keyword>
<comment type="similarity">
    <text evidence="4">Belongs to the zinc-containing alcohol dehydrogenase family.</text>
</comment>
<keyword evidence="2 4" id="KW-0862">Zinc</keyword>
<dbReference type="PATRIC" id="fig|742734.4.peg.2466"/>
<dbReference type="InterPro" id="IPR011032">
    <property type="entry name" value="GroES-like_sf"/>
</dbReference>
<dbReference type="GO" id="GO:0016491">
    <property type="term" value="F:oxidoreductase activity"/>
    <property type="evidence" value="ECO:0007669"/>
    <property type="project" value="UniProtKB-KW"/>
</dbReference>
<evidence type="ECO:0000256" key="3">
    <source>
        <dbReference type="ARBA" id="ARBA00023002"/>
    </source>
</evidence>
<dbReference type="Pfam" id="PF00107">
    <property type="entry name" value="ADH_zinc_N"/>
    <property type="match status" value="1"/>
</dbReference>
<name>A0A0J9C543_9FIRM</name>
<dbReference type="Proteomes" id="UP000037392">
    <property type="component" value="Unassembled WGS sequence"/>
</dbReference>
<dbReference type="Pfam" id="PF08240">
    <property type="entry name" value="ADH_N"/>
    <property type="match status" value="1"/>
</dbReference>
<dbReference type="Gene3D" id="3.90.180.10">
    <property type="entry name" value="Medium-chain alcohol dehydrogenases, catalytic domain"/>
    <property type="match status" value="1"/>
</dbReference>
<dbReference type="InterPro" id="IPR036291">
    <property type="entry name" value="NAD(P)-bd_dom_sf"/>
</dbReference>
<proteinExistence type="inferred from homology"/>
<dbReference type="InterPro" id="IPR050129">
    <property type="entry name" value="Zn_alcohol_dh"/>
</dbReference>
<evidence type="ECO:0000256" key="2">
    <source>
        <dbReference type="ARBA" id="ARBA00022833"/>
    </source>
</evidence>
<comment type="caution">
    <text evidence="6">The sequence shown here is derived from an EMBL/GenBank/DDBJ whole genome shotgun (WGS) entry which is preliminary data.</text>
</comment>
<evidence type="ECO:0000313" key="7">
    <source>
        <dbReference type="Proteomes" id="UP000037392"/>
    </source>
</evidence>
<dbReference type="SMART" id="SM00829">
    <property type="entry name" value="PKS_ER"/>
    <property type="match status" value="1"/>
</dbReference>
<accession>A0A0J9C543</accession>
<comment type="cofactor">
    <cofactor evidence="4">
        <name>Zn(2+)</name>
        <dbReference type="ChEBI" id="CHEBI:29105"/>
    </cofactor>
</comment>
<dbReference type="SUPFAM" id="SSF50129">
    <property type="entry name" value="GroES-like"/>
    <property type="match status" value="1"/>
</dbReference>
<evidence type="ECO:0000256" key="1">
    <source>
        <dbReference type="ARBA" id="ARBA00022723"/>
    </source>
</evidence>
<dbReference type="InterPro" id="IPR013154">
    <property type="entry name" value="ADH-like_N"/>
</dbReference>
<reference evidence="6 7" key="1">
    <citation type="submission" date="2011-04" db="EMBL/GenBank/DDBJ databases">
        <title>The Genome Sequence of Clostridium citroniae WAL-19142.</title>
        <authorList>
            <consortium name="The Broad Institute Genome Sequencing Platform"/>
            <person name="Earl A."/>
            <person name="Ward D."/>
            <person name="Feldgarden M."/>
            <person name="Gevers D."/>
            <person name="Warren Y.A."/>
            <person name="Tyrrell K.L."/>
            <person name="Citron D.M."/>
            <person name="Goldstein E.J."/>
            <person name="Daigneault M."/>
            <person name="Allen-Vercoe E."/>
            <person name="Young S.K."/>
            <person name="Zeng Q."/>
            <person name="Gargeya S."/>
            <person name="Fitzgerald M."/>
            <person name="Haas B."/>
            <person name="Abouelleil A."/>
            <person name="Alvarado L."/>
            <person name="Arachchi H.M."/>
            <person name="Berlin A."/>
            <person name="Brown A."/>
            <person name="Chapman S.B."/>
            <person name="Chen Z."/>
            <person name="Dunbar C."/>
            <person name="Freedman E."/>
            <person name="Gearin G."/>
            <person name="Gellesch M."/>
            <person name="Goldberg J."/>
            <person name="Griggs A."/>
            <person name="Gujja S."/>
            <person name="Heilman E.R."/>
            <person name="Heiman D."/>
            <person name="Howarth C."/>
            <person name="Larson L."/>
            <person name="Lui A."/>
            <person name="MacDonald P.J."/>
            <person name="Mehta T."/>
            <person name="Montmayeur A."/>
            <person name="Murphy C."/>
            <person name="Neiman D."/>
            <person name="Pearson M."/>
            <person name="Priest M."/>
            <person name="Roberts A."/>
            <person name="Saif S."/>
            <person name="Shea T."/>
            <person name="Shenoy N."/>
            <person name="Sisk P."/>
            <person name="Stolte C."/>
            <person name="Sykes S."/>
            <person name="White J."/>
            <person name="Yandava C."/>
            <person name="Wortman J."/>
            <person name="Nusbaum C."/>
            <person name="Birren B."/>
        </authorList>
    </citation>
    <scope>NUCLEOTIDE SEQUENCE [LARGE SCALE GENOMIC DNA]</scope>
    <source>
        <strain evidence="6 7">WAL-19142</strain>
    </source>
</reference>
<evidence type="ECO:0000256" key="4">
    <source>
        <dbReference type="RuleBase" id="RU361277"/>
    </source>
</evidence>
<sequence>MSETMAAIIKTAPKPGCMEYVTDFPKPEIKEDEILVQVKACGICGTDHSLYGWNEAIAKNYNIQFPGIFGHEFSGVVAEIGPAAPKNFKIGDRVVVNPVLFCNVCSYCAKGQINICDNRPFYGTDLPGAFAEYVAIRGTNLIPLPDNVSFEEGALLEALGVAINAVDRVNPQMGDCAVVLGCGAIGLLMLKVLKYIGVEKVMITGLGIDKKRLALAEKMGGIPINCDECDPVERVKELTGGRGVQVAFDAAGNARAVEQGVQMLAKNGKIGISGLPKEKSTLDMTTISMRQLSIIGNRAYERKTWFQGLDMMANGLDIKEIGSHTLPFSEFEKAMKMLDNREGLRIILVP</sequence>